<feature type="transmembrane region" description="Helical" evidence="1">
    <location>
        <begin position="231"/>
        <end position="253"/>
    </location>
</feature>
<dbReference type="RefSeq" id="WP_009601176.1">
    <property type="nucleotide sequence ID" value="NZ_AEIU01000069.1"/>
</dbReference>
<dbReference type="SUPFAM" id="SSF53448">
    <property type="entry name" value="Nucleotide-diphospho-sugar transferases"/>
    <property type="match status" value="1"/>
</dbReference>
<dbReference type="InterPro" id="IPR029044">
    <property type="entry name" value="Nucleotide-diphossugar_trans"/>
</dbReference>
<feature type="domain" description="Glycosyltransferase 2-like" evidence="2">
    <location>
        <begin position="59"/>
        <end position="142"/>
    </location>
</feature>
<dbReference type="GO" id="GO:0016740">
    <property type="term" value="F:transferase activity"/>
    <property type="evidence" value="ECO:0007669"/>
    <property type="project" value="UniProtKB-KW"/>
</dbReference>
<gene>
    <name evidence="3" type="ORF">VIBC2010_07239</name>
</gene>
<keyword evidence="3" id="KW-0808">Transferase</keyword>
<comment type="caution">
    <text evidence="3">The sequence shown here is derived from an EMBL/GenBank/DDBJ whole genome shotgun (WGS) entry which is preliminary data.</text>
</comment>
<accession>E3BJH5</accession>
<dbReference type="OrthoDB" id="9801954at2"/>
<evidence type="ECO:0000256" key="1">
    <source>
        <dbReference type="SAM" id="Phobius"/>
    </source>
</evidence>
<dbReference type="EMBL" id="AEIU01000069">
    <property type="protein sequence ID" value="EFP96744.1"/>
    <property type="molecule type" value="Genomic_DNA"/>
</dbReference>
<protein>
    <submittedName>
        <fullName evidence="3">Glycosyl transferase</fullName>
    </submittedName>
</protein>
<name>E3BJH5_9VIBR</name>
<proteinExistence type="predicted"/>
<dbReference type="AlphaFoldDB" id="E3BJH5"/>
<dbReference type="Pfam" id="PF00535">
    <property type="entry name" value="Glycos_transf_2"/>
    <property type="match status" value="1"/>
</dbReference>
<dbReference type="Gene3D" id="3.90.550.10">
    <property type="entry name" value="Spore Coat Polysaccharide Biosynthesis Protein SpsA, Chain A"/>
    <property type="match status" value="1"/>
</dbReference>
<keyword evidence="1" id="KW-0812">Transmembrane</keyword>
<evidence type="ECO:0000259" key="2">
    <source>
        <dbReference type="Pfam" id="PF00535"/>
    </source>
</evidence>
<dbReference type="InterPro" id="IPR001173">
    <property type="entry name" value="Glyco_trans_2-like"/>
</dbReference>
<evidence type="ECO:0000313" key="3">
    <source>
        <dbReference type="EMBL" id="EFP96744.1"/>
    </source>
</evidence>
<dbReference type="Proteomes" id="UP000002943">
    <property type="component" value="Unassembled WGS sequence"/>
</dbReference>
<organism evidence="3 4">
    <name type="scientific">Vibrio caribbeanicus ATCC BAA-2122</name>
    <dbReference type="NCBI Taxonomy" id="796620"/>
    <lineage>
        <taxon>Bacteria</taxon>
        <taxon>Pseudomonadati</taxon>
        <taxon>Pseudomonadota</taxon>
        <taxon>Gammaproteobacteria</taxon>
        <taxon>Vibrionales</taxon>
        <taxon>Vibrionaceae</taxon>
        <taxon>Vibrio</taxon>
    </lineage>
</organism>
<reference evidence="3 4" key="1">
    <citation type="journal article" date="2012" name="Int. J. Syst. Evol. Microbiol.">
        <title>Vibrio caribbeanicus sp. nov., isolated from the marine sponge Scleritoderma cyanea.</title>
        <authorList>
            <person name="Hoffmann M."/>
            <person name="Monday S.R."/>
            <person name="Allard M.W."/>
            <person name="Strain E.A."/>
            <person name="Whittaker P."/>
            <person name="Naum M."/>
            <person name="McCarthy P.J."/>
            <person name="Lopez J.V."/>
            <person name="Fischer M."/>
            <person name="Brown E.W."/>
        </authorList>
    </citation>
    <scope>NUCLEOTIDE SEQUENCE [LARGE SCALE GENOMIC DNA]</scope>
    <source>
        <strain evidence="3 4">ATCC BAA-2122</strain>
    </source>
</reference>
<dbReference type="CDD" id="cd00761">
    <property type="entry name" value="Glyco_tranf_GTA_type"/>
    <property type="match status" value="1"/>
</dbReference>
<keyword evidence="1" id="KW-0472">Membrane</keyword>
<dbReference type="STRING" id="796620.VIBC2010_07239"/>
<evidence type="ECO:0000313" key="4">
    <source>
        <dbReference type="Proteomes" id="UP000002943"/>
    </source>
</evidence>
<keyword evidence="4" id="KW-1185">Reference proteome</keyword>
<dbReference type="eggNOG" id="COG1216">
    <property type="taxonomic scope" value="Bacteria"/>
</dbReference>
<keyword evidence="1" id="KW-1133">Transmembrane helix</keyword>
<sequence>MPKKLLMLTTCIVNEENIQDLLRMVRSYRDDFSNCIHLILLQGDLSNFKSAISALELSTYIISVPNVISLSKARNIMFEHAISSGFLDLCEVIAFPDDDCWYPDNNLSDIFTLFEKNKTLDLLVCRYSASTQSLHQSKGQNLSLKQLVSYGSSATLFTRVSCLDKKNFFDESLGIGSPNNGGEDLDFALRVFKKSRHGIFFDHPLVGHSDKVVTKNYRYFQGSFRALRKNLFLHPLIPLFFIRKFLVGIYYVLRFGMPVRKFFSSPQKLKGFSNEK</sequence>